<feature type="region of interest" description="Disordered" evidence="1">
    <location>
        <begin position="95"/>
        <end position="130"/>
    </location>
</feature>
<feature type="region of interest" description="Disordered" evidence="1">
    <location>
        <begin position="1"/>
        <end position="26"/>
    </location>
</feature>
<sequence>MSKPSAGPPPPPPQRPLHKQHSWSPDVLREEAWQRRKGSFKGRRASVTDDDLDELKGCIELGFGFDSPRIDPKLSDTFPALELYHAVNKQYHRSLSRSSSAESSLSLSSLVSDNDAESTGSIYDPGDDPETVKTRLRRWAQIVACSVRQSSSPSPH</sequence>
<name>A0A059AMY2_EUCGR</name>
<evidence type="ECO:0000256" key="1">
    <source>
        <dbReference type="SAM" id="MobiDB-lite"/>
    </source>
</evidence>
<organism evidence="2">
    <name type="scientific">Eucalyptus grandis</name>
    <name type="common">Flooded gum</name>
    <dbReference type="NCBI Taxonomy" id="71139"/>
    <lineage>
        <taxon>Eukaryota</taxon>
        <taxon>Viridiplantae</taxon>
        <taxon>Streptophyta</taxon>
        <taxon>Embryophyta</taxon>
        <taxon>Tracheophyta</taxon>
        <taxon>Spermatophyta</taxon>
        <taxon>Magnoliopsida</taxon>
        <taxon>eudicotyledons</taxon>
        <taxon>Gunneridae</taxon>
        <taxon>Pentapetalae</taxon>
        <taxon>rosids</taxon>
        <taxon>malvids</taxon>
        <taxon>Myrtales</taxon>
        <taxon>Myrtaceae</taxon>
        <taxon>Myrtoideae</taxon>
        <taxon>Eucalypteae</taxon>
        <taxon>Eucalyptus</taxon>
    </lineage>
</organism>
<dbReference type="OMA" id="RPLYKQQ"/>
<dbReference type="eggNOG" id="KOG4197">
    <property type="taxonomic scope" value="Eukaryota"/>
</dbReference>
<dbReference type="AlphaFoldDB" id="A0A059AMY2"/>
<dbReference type="OrthoDB" id="641808at2759"/>
<feature type="compositionally biased region" description="Low complexity" evidence="1">
    <location>
        <begin position="96"/>
        <end position="112"/>
    </location>
</feature>
<proteinExistence type="predicted"/>
<protein>
    <submittedName>
        <fullName evidence="2">Uncharacterized protein</fullName>
    </submittedName>
</protein>
<dbReference type="EMBL" id="KK198761">
    <property type="protein sequence ID" value="KCW55208.1"/>
    <property type="molecule type" value="Genomic_DNA"/>
</dbReference>
<evidence type="ECO:0000313" key="2">
    <source>
        <dbReference type="EMBL" id="KCW55208.1"/>
    </source>
</evidence>
<dbReference type="PANTHER" id="PTHR31865:SF22">
    <property type="entry name" value="DUF1685 FAMILY PROTEIN"/>
    <property type="match status" value="1"/>
</dbReference>
<dbReference type="STRING" id="71139.A0A059AMY2"/>
<dbReference type="Pfam" id="PF07939">
    <property type="entry name" value="DUF1685"/>
    <property type="match status" value="1"/>
</dbReference>
<accession>A0A059AMY2</accession>
<dbReference type="Gramene" id="KCW55208">
    <property type="protein sequence ID" value="KCW55208"/>
    <property type="gene ID" value="EUGRSUZ_I01146"/>
</dbReference>
<reference evidence="2" key="1">
    <citation type="submission" date="2013-07" db="EMBL/GenBank/DDBJ databases">
        <title>The genome of Eucalyptus grandis.</title>
        <authorList>
            <person name="Schmutz J."/>
            <person name="Hayes R."/>
            <person name="Myburg A."/>
            <person name="Tuskan G."/>
            <person name="Grattapaglia D."/>
            <person name="Rokhsar D.S."/>
        </authorList>
    </citation>
    <scope>NUCLEOTIDE SEQUENCE</scope>
    <source>
        <tissue evidence="2">Leaf extractions</tissue>
    </source>
</reference>
<feature type="compositionally biased region" description="Pro residues" evidence="1">
    <location>
        <begin position="1"/>
        <end position="15"/>
    </location>
</feature>
<gene>
    <name evidence="2" type="ORF">EUGRSUZ_I01146</name>
</gene>
<dbReference type="InParanoid" id="A0A059AMY2"/>
<dbReference type="PANTHER" id="PTHR31865">
    <property type="entry name" value="OSJNBA0071G03.3 PROTEIN"/>
    <property type="match status" value="1"/>
</dbReference>
<dbReference type="KEGG" id="egr:104418733"/>
<dbReference type="InterPro" id="IPR012881">
    <property type="entry name" value="DUF1685"/>
</dbReference>